<comment type="caution">
    <text evidence="2">The sequence shown here is derived from an EMBL/GenBank/DDBJ whole genome shotgun (WGS) entry which is preliminary data.</text>
</comment>
<reference evidence="2" key="2">
    <citation type="submission" date="2023-02" db="EMBL/GenBank/DDBJ databases">
        <authorList>
            <consortium name="DOE Joint Genome Institute"/>
            <person name="Mondo S.J."/>
            <person name="Chang Y."/>
            <person name="Wang Y."/>
            <person name="Ahrendt S."/>
            <person name="Andreopoulos W."/>
            <person name="Barry K."/>
            <person name="Beard J."/>
            <person name="Benny G.L."/>
            <person name="Blankenship S."/>
            <person name="Bonito G."/>
            <person name="Cuomo C."/>
            <person name="Desiro A."/>
            <person name="Gervers K.A."/>
            <person name="Hundley H."/>
            <person name="Kuo A."/>
            <person name="LaButti K."/>
            <person name="Lang B.F."/>
            <person name="Lipzen A."/>
            <person name="O'Donnell K."/>
            <person name="Pangilinan J."/>
            <person name="Reynolds N."/>
            <person name="Sandor L."/>
            <person name="Smith M.W."/>
            <person name="Tsang A."/>
            <person name="Grigoriev I.V."/>
            <person name="Stajich J.E."/>
            <person name="Spatafora J.W."/>
        </authorList>
    </citation>
    <scope>NUCLEOTIDE SEQUENCE</scope>
    <source>
        <strain evidence="2">RSA 2281</strain>
    </source>
</reference>
<dbReference type="Gene3D" id="3.80.10.10">
    <property type="entry name" value="Ribonuclease Inhibitor"/>
    <property type="match status" value="1"/>
</dbReference>
<dbReference type="SUPFAM" id="SSF52047">
    <property type="entry name" value="RNI-like"/>
    <property type="match status" value="1"/>
</dbReference>
<dbReference type="Gene3D" id="1.20.1280.50">
    <property type="match status" value="1"/>
</dbReference>
<protein>
    <recommendedName>
        <fullName evidence="1">F-box domain-containing protein</fullName>
    </recommendedName>
</protein>
<dbReference type="EMBL" id="JAIXMP010000034">
    <property type="protein sequence ID" value="KAI9249759.1"/>
    <property type="molecule type" value="Genomic_DNA"/>
</dbReference>
<dbReference type="SMART" id="SM00256">
    <property type="entry name" value="FBOX"/>
    <property type="match status" value="1"/>
</dbReference>
<reference evidence="2" key="1">
    <citation type="journal article" date="2022" name="IScience">
        <title>Evolution of zygomycete secretomes and the origins of terrestrial fungal ecologies.</title>
        <authorList>
            <person name="Chang Y."/>
            <person name="Wang Y."/>
            <person name="Mondo S."/>
            <person name="Ahrendt S."/>
            <person name="Andreopoulos W."/>
            <person name="Barry K."/>
            <person name="Beard J."/>
            <person name="Benny G.L."/>
            <person name="Blankenship S."/>
            <person name="Bonito G."/>
            <person name="Cuomo C."/>
            <person name="Desiro A."/>
            <person name="Gervers K.A."/>
            <person name="Hundley H."/>
            <person name="Kuo A."/>
            <person name="LaButti K."/>
            <person name="Lang B.F."/>
            <person name="Lipzen A."/>
            <person name="O'Donnell K."/>
            <person name="Pangilinan J."/>
            <person name="Reynolds N."/>
            <person name="Sandor L."/>
            <person name="Smith M.E."/>
            <person name="Tsang A."/>
            <person name="Grigoriev I.V."/>
            <person name="Stajich J.E."/>
            <person name="Spatafora J.W."/>
        </authorList>
    </citation>
    <scope>NUCLEOTIDE SEQUENCE</scope>
    <source>
        <strain evidence="2">RSA 2281</strain>
    </source>
</reference>
<dbReference type="SUPFAM" id="SSF81383">
    <property type="entry name" value="F-box domain"/>
    <property type="match status" value="1"/>
</dbReference>
<dbReference type="InterPro" id="IPR036047">
    <property type="entry name" value="F-box-like_dom_sf"/>
</dbReference>
<gene>
    <name evidence="2" type="ORF">BDA99DRAFT_575659</name>
</gene>
<evidence type="ECO:0000313" key="2">
    <source>
        <dbReference type="EMBL" id="KAI9249759.1"/>
    </source>
</evidence>
<dbReference type="PANTHER" id="PTHR38926">
    <property type="entry name" value="F-BOX DOMAIN CONTAINING PROTEIN, EXPRESSED"/>
    <property type="match status" value="1"/>
</dbReference>
<dbReference type="PROSITE" id="PS50181">
    <property type="entry name" value="FBOX"/>
    <property type="match status" value="1"/>
</dbReference>
<keyword evidence="3" id="KW-1185">Reference proteome</keyword>
<dbReference type="PANTHER" id="PTHR38926:SF72">
    <property type="entry name" value="IM:7136021-RELATED"/>
    <property type="match status" value="1"/>
</dbReference>
<dbReference type="Proteomes" id="UP001209540">
    <property type="component" value="Unassembled WGS sequence"/>
</dbReference>
<dbReference type="InterPro" id="IPR032675">
    <property type="entry name" value="LRR_dom_sf"/>
</dbReference>
<evidence type="ECO:0000313" key="3">
    <source>
        <dbReference type="Proteomes" id="UP001209540"/>
    </source>
</evidence>
<accession>A0AAD5JQK6</accession>
<evidence type="ECO:0000259" key="1">
    <source>
        <dbReference type="PROSITE" id="PS50181"/>
    </source>
</evidence>
<feature type="domain" description="F-box" evidence="1">
    <location>
        <begin position="8"/>
        <end position="55"/>
    </location>
</feature>
<dbReference type="Pfam" id="PF12937">
    <property type="entry name" value="F-box-like"/>
    <property type="match status" value="1"/>
</dbReference>
<dbReference type="InterPro" id="IPR001810">
    <property type="entry name" value="F-box_dom"/>
</dbReference>
<sequence>MTDANVLTTQIPWLPVEIQEAILRSLTFHDRLECSATCKTWRTMVLNWSGMWRNLSTDDEHTIIPHLRPYQAYIIPSSVRRIQISDYYNGDRWREIEDFLFNQLKCNAIQEIEVRTEYLAMKNISRLLSNCGTTLTRICFTPPRGEIQFERFPTDVTPDLFLHHCPNLVDLTFVYAVSSKAAAEAIKHPAITESTKNPYLTNITLSIDDYNFNPEPFLKVAPNLKRLALLLPDISRMDATTFISMLYQHCPHLISLALSSNAHHLRDLDITNLHELRQNGDVIQQPLDNTTSSSKGFLMNLLLHDSLNMYRLAPLLLSQFIVQQKHTQLVSLDLAGDAFVNQEIMNRFIEIGGFPSVTHLTLRYDKSNSLLTLYQFLGNFVPNLRYFHIRQCVYHANDYLLLALTNLVHLEELKLEQCSNFTTKGLIQFLNQMTYHHPNRSFRKLTIGSSVQAFDKHVLLDVISGRQIDNIYINNNDNNNSNRDPTIISPPPKSSIIATTTTSYEQQQQQPKLLLEELTLDQPYKIKLRDVAEFLEIMRHDGKTMKKLHLVINDFFDAPDFLQMDQGKAFLDNLDHVAKEWTFVFRQETVQEAVITHYDYRIQQRNKKLRGSKSKSVKQRYEIYASSFIRYQLRKSADVDVKKDTTIRMRNYIQPDIERYIVYE</sequence>
<dbReference type="AlphaFoldDB" id="A0AAD5JQK6"/>
<proteinExistence type="predicted"/>
<name>A0AAD5JQK6_9FUNG</name>
<organism evidence="2 3">
    <name type="scientific">Phascolomyces articulosus</name>
    <dbReference type="NCBI Taxonomy" id="60185"/>
    <lineage>
        <taxon>Eukaryota</taxon>
        <taxon>Fungi</taxon>
        <taxon>Fungi incertae sedis</taxon>
        <taxon>Mucoromycota</taxon>
        <taxon>Mucoromycotina</taxon>
        <taxon>Mucoromycetes</taxon>
        <taxon>Mucorales</taxon>
        <taxon>Lichtheimiaceae</taxon>
        <taxon>Phascolomyces</taxon>
    </lineage>
</organism>